<evidence type="ECO:0000313" key="5">
    <source>
        <dbReference type="Proteomes" id="UP000033869"/>
    </source>
</evidence>
<sequence>MPKVLVKKLSLSLATFVLIPASVSGNLTSSNEIIASRPLTSVTINSEGNAFTIRSSAKNVREVLDQAKISRNEFDAINPGLDTELNGGTVNIEIVKALPVLILDEMQPIKTFSGLSDPMQILAQHNFNLAPEDRVESSLVTDFAKDGWIGQKIQIRRATKITVTVDGTTVEVRSWANTVREALAEKKIILGDKDKINVGLDSLVMNGLNVEIIRVAESVVKKQASILRTTTYQDDYELLKGQQEVIDEGEDGLKEQAYRVTFENGQVASQDLINEVVTKSSKPRVIKRGRKPGNPNAYWNTIVDAGKKYGVDPADLYCVMLRESGGNPYSVDSTGHVGLFQWDDSFYKYAALAGFAGATKYDTAAQIHATAYRVVYGGAGWKPWPNTSRVCGCK</sequence>
<accession>A0A0G0W7Z3</accession>
<evidence type="ECO:0000259" key="3">
    <source>
        <dbReference type="PROSITE" id="PS51109"/>
    </source>
</evidence>
<keyword evidence="1 2" id="KW-0732">Signal</keyword>
<evidence type="ECO:0000256" key="1">
    <source>
        <dbReference type="ARBA" id="ARBA00022729"/>
    </source>
</evidence>
<dbReference type="Pfam" id="PF03990">
    <property type="entry name" value="DUF348"/>
    <property type="match status" value="2"/>
</dbReference>
<evidence type="ECO:0000256" key="2">
    <source>
        <dbReference type="SAM" id="SignalP"/>
    </source>
</evidence>
<dbReference type="InterPro" id="IPR008258">
    <property type="entry name" value="Transglycosylase_SLT_dom_1"/>
</dbReference>
<dbReference type="Pfam" id="PF01464">
    <property type="entry name" value="SLT"/>
    <property type="match status" value="1"/>
</dbReference>
<dbReference type="Gene3D" id="2.20.230.10">
    <property type="entry name" value="Resuscitation-promoting factor rpfb"/>
    <property type="match status" value="1"/>
</dbReference>
<feature type="domain" description="G5" evidence="3">
    <location>
        <begin position="212"/>
        <end position="292"/>
    </location>
</feature>
<dbReference type="InterPro" id="IPR007137">
    <property type="entry name" value="DUF348"/>
</dbReference>
<feature type="signal peptide" evidence="2">
    <location>
        <begin position="1"/>
        <end position="23"/>
    </location>
</feature>
<dbReference type="Gene3D" id="1.10.530.10">
    <property type="match status" value="1"/>
</dbReference>
<proteinExistence type="predicted"/>
<organism evidence="4 5">
    <name type="scientific">candidate division CPR2 bacterium GW2011_GWC1_41_48</name>
    <dbReference type="NCBI Taxonomy" id="1618344"/>
    <lineage>
        <taxon>Bacteria</taxon>
        <taxon>Bacteria division CPR2</taxon>
    </lineage>
</organism>
<dbReference type="InterPro" id="IPR023346">
    <property type="entry name" value="Lysozyme-like_dom_sf"/>
</dbReference>
<dbReference type="Pfam" id="PF07501">
    <property type="entry name" value="G5"/>
    <property type="match status" value="1"/>
</dbReference>
<dbReference type="PROSITE" id="PS51109">
    <property type="entry name" value="G5"/>
    <property type="match status" value="1"/>
</dbReference>
<dbReference type="Proteomes" id="UP000033869">
    <property type="component" value="Unassembled WGS sequence"/>
</dbReference>
<reference evidence="4 5" key="1">
    <citation type="journal article" date="2015" name="Nature">
        <title>rRNA introns, odd ribosomes, and small enigmatic genomes across a large radiation of phyla.</title>
        <authorList>
            <person name="Brown C.T."/>
            <person name="Hug L.A."/>
            <person name="Thomas B.C."/>
            <person name="Sharon I."/>
            <person name="Castelle C.J."/>
            <person name="Singh A."/>
            <person name="Wilkins M.J."/>
            <person name="Williams K.H."/>
            <person name="Banfield J.F."/>
        </authorList>
    </citation>
    <scope>NUCLEOTIDE SEQUENCE [LARGE SCALE GENOMIC DNA]</scope>
</reference>
<protein>
    <recommendedName>
        <fullName evidence="3">G5 domain-containing protein</fullName>
    </recommendedName>
</protein>
<name>A0A0G0W7Z3_UNCC2</name>
<dbReference type="SMART" id="SM01208">
    <property type="entry name" value="G5"/>
    <property type="match status" value="1"/>
</dbReference>
<dbReference type="InterPro" id="IPR011098">
    <property type="entry name" value="G5_dom"/>
</dbReference>
<dbReference type="AlphaFoldDB" id="A0A0G0W7Z3"/>
<comment type="caution">
    <text evidence="4">The sequence shown here is derived from an EMBL/GenBank/DDBJ whole genome shotgun (WGS) entry which is preliminary data.</text>
</comment>
<feature type="chain" id="PRO_5002535086" description="G5 domain-containing protein" evidence="2">
    <location>
        <begin position="24"/>
        <end position="394"/>
    </location>
</feature>
<evidence type="ECO:0000313" key="4">
    <source>
        <dbReference type="EMBL" id="KKS09095.1"/>
    </source>
</evidence>
<dbReference type="SUPFAM" id="SSF53955">
    <property type="entry name" value="Lysozyme-like"/>
    <property type="match status" value="1"/>
</dbReference>
<gene>
    <name evidence="4" type="ORF">UU65_C0003G0150</name>
</gene>
<dbReference type="EMBL" id="LCBL01000003">
    <property type="protein sequence ID" value="KKS09095.1"/>
    <property type="molecule type" value="Genomic_DNA"/>
</dbReference>